<evidence type="ECO:0000259" key="2">
    <source>
        <dbReference type="Pfam" id="PF03364"/>
    </source>
</evidence>
<evidence type="ECO:0000256" key="1">
    <source>
        <dbReference type="ARBA" id="ARBA00008918"/>
    </source>
</evidence>
<dbReference type="Gene3D" id="3.30.530.20">
    <property type="match status" value="1"/>
</dbReference>
<dbReference type="AlphaFoldDB" id="A0A4V1MAN0"/>
<sequence>MNVNSLTGSKPEVNVSNTERVISAIAGSLLVFNAISKPGNRVVKAGAGVFLLYRAISGNCPAYSYAGKRRLPDPVKNINVRASVLVNKPRAEVYAFWRSLENLPLFMKHLKSVEETGDGKSHWVAAFPGLPGTISWDAAIVKEEENRFLGWNSLPGATIDTAGKVEFTDAGAGMTEVNTVITYRAPLGPVGEQAGRLLNPVLEEMIQNDLLQFSSYFDVIPDRLTEY</sequence>
<dbReference type="RefSeq" id="WP_129002195.1">
    <property type="nucleotide sequence ID" value="NZ_SDHZ01000001.1"/>
</dbReference>
<name>A0A4V1MAN0_9BACT</name>
<accession>A0A4V1MAN0</accession>
<dbReference type="Pfam" id="PF11127">
    <property type="entry name" value="YgaP-like_TM"/>
    <property type="match status" value="1"/>
</dbReference>
<evidence type="ECO:0000259" key="3">
    <source>
        <dbReference type="Pfam" id="PF11127"/>
    </source>
</evidence>
<dbReference type="EMBL" id="SDHZ01000001">
    <property type="protein sequence ID" value="RXK86446.1"/>
    <property type="molecule type" value="Genomic_DNA"/>
</dbReference>
<comment type="caution">
    <text evidence="4">The sequence shown here is derived from an EMBL/GenBank/DDBJ whole genome shotgun (WGS) entry which is preliminary data.</text>
</comment>
<proteinExistence type="inferred from homology"/>
<comment type="similarity">
    <text evidence="1">Belongs to the ribosome association toxin RatA family.</text>
</comment>
<feature type="domain" description="Inner membrane protein YgaP-like transmembrane" evidence="3">
    <location>
        <begin position="13"/>
        <end position="70"/>
    </location>
</feature>
<dbReference type="Proteomes" id="UP000290545">
    <property type="component" value="Unassembled WGS sequence"/>
</dbReference>
<keyword evidence="5" id="KW-1185">Reference proteome</keyword>
<dbReference type="SUPFAM" id="SSF55961">
    <property type="entry name" value="Bet v1-like"/>
    <property type="match status" value="1"/>
</dbReference>
<protein>
    <submittedName>
        <fullName evidence="4">DUF2892 domain-containing protein</fullName>
    </submittedName>
</protein>
<dbReference type="InterPro" id="IPR005031">
    <property type="entry name" value="COQ10_START"/>
</dbReference>
<evidence type="ECO:0000313" key="4">
    <source>
        <dbReference type="EMBL" id="RXK86446.1"/>
    </source>
</evidence>
<reference evidence="4 5" key="1">
    <citation type="submission" date="2019-01" db="EMBL/GenBank/DDBJ databases">
        <title>Filimonas sp. strain TTM-71.</title>
        <authorList>
            <person name="Chen W.-M."/>
        </authorList>
    </citation>
    <scope>NUCLEOTIDE SEQUENCE [LARGE SCALE GENOMIC DNA]</scope>
    <source>
        <strain evidence="4 5">TTM-71</strain>
    </source>
</reference>
<dbReference type="PANTHER" id="PTHR33824:SF7">
    <property type="entry name" value="POLYKETIDE CYCLASE_DEHYDRASE AND LIPID TRANSPORT SUPERFAMILY PROTEIN"/>
    <property type="match status" value="1"/>
</dbReference>
<dbReference type="InterPro" id="IPR023393">
    <property type="entry name" value="START-like_dom_sf"/>
</dbReference>
<evidence type="ECO:0000313" key="5">
    <source>
        <dbReference type="Proteomes" id="UP000290545"/>
    </source>
</evidence>
<dbReference type="PANTHER" id="PTHR33824">
    <property type="entry name" value="POLYKETIDE CYCLASE/DEHYDRASE AND LIPID TRANSPORT SUPERFAMILY PROTEIN"/>
    <property type="match status" value="1"/>
</dbReference>
<organism evidence="4 5">
    <name type="scientific">Filimonas effusa</name>
    <dbReference type="NCBI Taxonomy" id="2508721"/>
    <lineage>
        <taxon>Bacteria</taxon>
        <taxon>Pseudomonadati</taxon>
        <taxon>Bacteroidota</taxon>
        <taxon>Chitinophagia</taxon>
        <taxon>Chitinophagales</taxon>
        <taxon>Chitinophagaceae</taxon>
        <taxon>Filimonas</taxon>
    </lineage>
</organism>
<dbReference type="InterPro" id="IPR047137">
    <property type="entry name" value="ORF3"/>
</dbReference>
<dbReference type="InterPro" id="IPR021309">
    <property type="entry name" value="YgaP-like_TM"/>
</dbReference>
<feature type="domain" description="Coenzyme Q-binding protein COQ10 START" evidence="2">
    <location>
        <begin position="86"/>
        <end position="183"/>
    </location>
</feature>
<dbReference type="OrthoDB" id="9797595at2"/>
<dbReference type="CDD" id="cd07817">
    <property type="entry name" value="SRPBCC_8"/>
    <property type="match status" value="1"/>
</dbReference>
<gene>
    <name evidence="4" type="ORF">ESB13_06465</name>
</gene>
<dbReference type="Pfam" id="PF03364">
    <property type="entry name" value="Polyketide_cyc"/>
    <property type="match status" value="1"/>
</dbReference>